<dbReference type="Gene3D" id="3.30.2310.20">
    <property type="entry name" value="RelE-like"/>
    <property type="match status" value="1"/>
</dbReference>
<reference evidence="1 2" key="1">
    <citation type="submission" date="2021-10" db="EMBL/GenBank/DDBJ databases">
        <authorList>
            <person name="Koch H."/>
        </authorList>
    </citation>
    <scope>NUCLEOTIDE SEQUENCE [LARGE SCALE GENOMIC DNA]</scope>
    <source>
        <strain evidence="1">6680</strain>
    </source>
</reference>
<accession>A0ABM8YXT2</accession>
<evidence type="ECO:0000313" key="2">
    <source>
        <dbReference type="Proteomes" id="UP000839052"/>
    </source>
</evidence>
<name>A0ABM8YXT2_9PROT</name>
<keyword evidence="2" id="KW-1185">Reference proteome</keyword>
<dbReference type="RefSeq" id="WP_239796163.1">
    <property type="nucleotide sequence ID" value="NZ_OU912926.1"/>
</dbReference>
<dbReference type="Pfam" id="PF05015">
    <property type="entry name" value="HigB-like_toxin"/>
    <property type="match status" value="1"/>
</dbReference>
<dbReference type="InterPro" id="IPR035093">
    <property type="entry name" value="RelE/ParE_toxin_dom_sf"/>
</dbReference>
<proteinExistence type="predicted"/>
<dbReference type="EMBL" id="OU912926">
    <property type="protein sequence ID" value="CAG9932191.1"/>
    <property type="molecule type" value="Genomic_DNA"/>
</dbReference>
<sequence length="98" mass="11716">MEIIFEEDSLKKLEEDLSYDAGFERSIVKSFRMLIQYIRAAQDERAFYNMKSLHYEKLKGTLDGLHSMRLNKKWRLILKLRKEGSSKWVVVISISDYH</sequence>
<dbReference type="SUPFAM" id="SSF143011">
    <property type="entry name" value="RelE-like"/>
    <property type="match status" value="1"/>
</dbReference>
<organism evidence="1 2">
    <name type="scientific">Candidatus Nitrotoga arctica</name>
    <dbReference type="NCBI Taxonomy" id="453162"/>
    <lineage>
        <taxon>Bacteria</taxon>
        <taxon>Pseudomonadati</taxon>
        <taxon>Pseudomonadota</taxon>
        <taxon>Betaproteobacteria</taxon>
        <taxon>Nitrosomonadales</taxon>
        <taxon>Gallionellaceae</taxon>
        <taxon>Candidatus Nitrotoga</taxon>
    </lineage>
</organism>
<protein>
    <submittedName>
        <fullName evidence="1">Proteic killer suppression protein</fullName>
    </submittedName>
</protein>
<gene>
    <name evidence="1" type="ORF">NTG6680_0938</name>
</gene>
<dbReference type="Proteomes" id="UP000839052">
    <property type="component" value="Chromosome"/>
</dbReference>
<evidence type="ECO:0000313" key="1">
    <source>
        <dbReference type="EMBL" id="CAG9932191.1"/>
    </source>
</evidence>
<dbReference type="InterPro" id="IPR007711">
    <property type="entry name" value="HigB-1"/>
</dbReference>